<protein>
    <submittedName>
        <fullName evidence="1">DUF1365 domain-containing protein</fullName>
    </submittedName>
</protein>
<sequence>MKEKPKAIVAGAAMKSAIYTGWVQHRRFAPRQNQFRYKVFMVYLDLAELDDFCSLSRWWSKKPWAPARFRREDFFGDPKLSVEEAVCLRVERVAGERPQGPIRVLANWRYFGYNMNPISIYYCFDAEGREVHWLLLDVHNTPWNERHSYVLDCRSGARVQKVAFAKTFHVSPFMPISQGYRWRSITPGDRLTAYLQNFDLSDEEQEERPLFDAILSLRRSELSGDLLNRILIQYPFMTVKVIATIYWQALKLWFKRTPVYAHPGGRGEVQGGEKRL</sequence>
<dbReference type="RefSeq" id="WP_252082287.1">
    <property type="nucleotide sequence ID" value="NZ_CP092418.1"/>
</dbReference>
<name>A0ABY4VBB1_9GAMM</name>
<organism evidence="1 2">
    <name type="scientific">Microbulbifer variabilis</name>
    <dbReference type="NCBI Taxonomy" id="266805"/>
    <lineage>
        <taxon>Bacteria</taxon>
        <taxon>Pseudomonadati</taxon>
        <taxon>Pseudomonadota</taxon>
        <taxon>Gammaproteobacteria</taxon>
        <taxon>Cellvibrionales</taxon>
        <taxon>Microbulbiferaceae</taxon>
        <taxon>Microbulbifer</taxon>
    </lineage>
</organism>
<evidence type="ECO:0000313" key="2">
    <source>
        <dbReference type="Proteomes" id="UP001055658"/>
    </source>
</evidence>
<dbReference type="InterPro" id="IPR010775">
    <property type="entry name" value="DUF1365"/>
</dbReference>
<accession>A0ABY4VBB1</accession>
<evidence type="ECO:0000313" key="1">
    <source>
        <dbReference type="EMBL" id="USD20160.1"/>
    </source>
</evidence>
<dbReference type="Proteomes" id="UP001055658">
    <property type="component" value="Chromosome"/>
</dbReference>
<dbReference type="PANTHER" id="PTHR33973:SF4">
    <property type="entry name" value="OS07G0153300 PROTEIN"/>
    <property type="match status" value="1"/>
</dbReference>
<gene>
    <name evidence="1" type="ORF">MJO52_13845</name>
</gene>
<proteinExistence type="predicted"/>
<keyword evidence="2" id="KW-1185">Reference proteome</keyword>
<dbReference type="PANTHER" id="PTHR33973">
    <property type="entry name" value="OS07G0153300 PROTEIN"/>
    <property type="match status" value="1"/>
</dbReference>
<reference evidence="1" key="1">
    <citation type="submission" date="2022-02" db="EMBL/GenBank/DDBJ databases">
        <title>Coral-associated bacteria.</title>
        <authorList>
            <person name="Tang K."/>
            <person name="Wang X."/>
        </authorList>
    </citation>
    <scope>NUCLEOTIDE SEQUENCE</scope>
    <source>
        <strain evidence="1">SCSIO 43006</strain>
    </source>
</reference>
<dbReference type="EMBL" id="CP092418">
    <property type="protein sequence ID" value="USD20160.1"/>
    <property type="molecule type" value="Genomic_DNA"/>
</dbReference>
<dbReference type="Pfam" id="PF07103">
    <property type="entry name" value="DUF1365"/>
    <property type="match status" value="1"/>
</dbReference>